<reference evidence="5 12" key="4">
    <citation type="submission" date="2018-09" db="EMBL/GenBank/DDBJ databases">
        <title>Genome sequencing of Aeromonas veronii MS-17-88.</title>
        <authorList>
            <person name="Tekedar H.C."/>
            <person name="Arick M.A."/>
            <person name="Hsu C.-Y."/>
            <person name="Thrash A."/>
            <person name="Karsi A."/>
            <person name="Lawrence M.L."/>
            <person name="Abdelhamed H."/>
        </authorList>
    </citation>
    <scope>NUCLEOTIDE SEQUENCE [LARGE SCALE GENOMIC DNA]</scope>
    <source>
        <strain evidence="5 12">MS 17-88</strain>
    </source>
</reference>
<protein>
    <submittedName>
        <fullName evidence="8">Uncharacterized protein</fullName>
    </submittedName>
</protein>
<reference evidence="7" key="6">
    <citation type="journal article" date="2019" name="PLoS ONE">
        <title>Identification and characterization of putative Aeromonas spp. T3SS effectors.</title>
        <authorList>
            <person name="Rangel L.T."/>
            <person name="Marden J."/>
            <person name="Colston S."/>
            <person name="Setubal J.C."/>
            <person name="Graf J."/>
            <person name="Gogarten J.P."/>
        </authorList>
    </citation>
    <scope>NUCLEOTIDE SEQUENCE</scope>
    <source>
        <strain evidence="7">BAQ071013-135</strain>
    </source>
</reference>
<reference evidence="7" key="2">
    <citation type="submission" date="2017-10" db="EMBL/GenBank/DDBJ databases">
        <authorList>
            <person name="Colston S.M."/>
            <person name="Graf J."/>
        </authorList>
    </citation>
    <scope>NUCLEOTIDE SEQUENCE</scope>
    <source>
        <strain evidence="7">BAQ071013-135</strain>
    </source>
</reference>
<dbReference type="EMBL" id="PZKL01000032">
    <property type="protein sequence ID" value="PTH80646.1"/>
    <property type="molecule type" value="Genomic_DNA"/>
</dbReference>
<dbReference type="Proteomes" id="UP000076809">
    <property type="component" value="Chromosome"/>
</dbReference>
<dbReference type="EMBL" id="JANLFC010000021">
    <property type="protein sequence ID" value="MCR4448275.1"/>
    <property type="molecule type" value="Genomic_DNA"/>
</dbReference>
<dbReference type="Proteomes" id="UP000281725">
    <property type="component" value="Unassembled WGS sequence"/>
</dbReference>
<dbReference type="OMA" id="RYLEREW"/>
<reference evidence="4 10" key="3">
    <citation type="submission" date="2018-03" db="EMBL/GenBank/DDBJ databases">
        <title>Aeromonas veronii whole genome sequencing and analysis.</title>
        <authorList>
            <person name="Xie H."/>
            <person name="Liu T."/>
            <person name="Wang K."/>
        </authorList>
    </citation>
    <scope>NUCLEOTIDE SEQUENCE [LARGE SCALE GENOMIC DNA]</scope>
    <source>
        <strain evidence="4 10">XH.VA.1</strain>
    </source>
</reference>
<dbReference type="Proteomes" id="UP000309618">
    <property type="component" value="Unassembled WGS sequence"/>
</dbReference>
<reference evidence="2 11" key="5">
    <citation type="submission" date="2018-11" db="EMBL/GenBank/DDBJ databases">
        <title>Complete genome sequence of multidrug-resistant Aeromonas veronii strain MS-18-37.</title>
        <authorList>
            <person name="Abdelhamed H."/>
            <person name="Lawrence M."/>
            <person name="Waldbieser G."/>
        </authorList>
    </citation>
    <scope>NUCLEOTIDE SEQUENCE [LARGE SCALE GENOMIC DNA]</scope>
    <source>
        <strain evidence="2 11">MS-18-37</strain>
    </source>
</reference>
<evidence type="ECO:0000313" key="5">
    <source>
        <dbReference type="EMBL" id="RKJ87783.1"/>
    </source>
</evidence>
<dbReference type="RefSeq" id="WP_005347702.1">
    <property type="nucleotide sequence ID" value="NZ_AP022281.1"/>
</dbReference>
<accession>A0A0T6UAI1</accession>
<dbReference type="EMBL" id="PDXJ01000001">
    <property type="protein sequence ID" value="TND57417.1"/>
    <property type="molecule type" value="Genomic_DNA"/>
</dbReference>
<dbReference type="EMBL" id="RAWX01000003">
    <property type="protein sequence ID" value="RKJ87783.1"/>
    <property type="molecule type" value="Genomic_DNA"/>
</dbReference>
<sequence>MKLPEVALLVLMVALTRAQLEEWQLNREDAIVLAERGVPTVSLWQCGTLKQRIADLNQHSAEVQFQYRGQNMADVSHYLEREWKQAGCEQLLVQQGY</sequence>
<reference evidence="3" key="9">
    <citation type="submission" date="2022-08" db="EMBL/GenBank/DDBJ databases">
        <title>A global survey of hypervirulent Aeromonas hydrophila identified this emerging pathogen in farmed fish in the lower Mekong River basin.</title>
        <authorList>
            <person name="Xu T."/>
            <person name="Rasmussen-Ivey C.R."/>
            <person name="Moen F.S."/>
            <person name="Fernandez Bravo A."/>
            <person name="Lamy B."/>
            <person name="Beaz-Hidalgo R."/>
            <person name="Khan C.D."/>
            <person name="Castro Escarpulli G."/>
            <person name="Yasin I.S.M."/>
            <person name="Figueras M.J."/>
            <person name="Azzam Sayuti M."/>
            <person name="Karim M.M."/>
            <person name="Alam K.M."/>
            <person name="Le T.T.T."/>
            <person name="Thao N.H.P."/>
            <person name="Addo S."/>
            <person name="Duodu S."/>
            <person name="Ali S."/>
            <person name="Mey S."/>
            <person name="Somony T."/>
            <person name="Liles M.R."/>
        </authorList>
    </citation>
    <scope>NUCLEOTIDE SEQUENCE</scope>
    <source>
        <strain evidence="3">0.14</strain>
    </source>
</reference>
<dbReference type="Proteomes" id="UP000439123">
    <property type="component" value="Unassembled WGS sequence"/>
</dbReference>
<dbReference type="Proteomes" id="UP001204061">
    <property type="component" value="Unassembled WGS sequence"/>
</dbReference>
<evidence type="ECO:0000313" key="3">
    <source>
        <dbReference type="EMBL" id="MCR4448275.1"/>
    </source>
</evidence>
<dbReference type="EMBL" id="CP033604">
    <property type="protein sequence ID" value="AYV36428.1"/>
    <property type="molecule type" value="Genomic_DNA"/>
</dbReference>
<dbReference type="OrthoDB" id="5588835at2"/>
<name>A0A0T6UAI1_AERVE</name>
<proteinExistence type="predicted"/>
<evidence type="ECO:0000313" key="7">
    <source>
        <dbReference type="EMBL" id="TND57417.1"/>
    </source>
</evidence>
<accession>A0A318DVK7</accession>
<evidence type="ECO:0000313" key="2">
    <source>
        <dbReference type="EMBL" id="AYV36428.1"/>
    </source>
</evidence>
<accession>A0A653L3K6</accession>
<dbReference type="AlphaFoldDB" id="A0A0T6UAI1"/>
<organism evidence="8 14">
    <name type="scientific">Aeromonas veronii</name>
    <dbReference type="NCBI Taxonomy" id="654"/>
    <lineage>
        <taxon>Bacteria</taxon>
        <taxon>Pseudomonadati</taxon>
        <taxon>Pseudomonadota</taxon>
        <taxon>Gammaproteobacteria</taxon>
        <taxon>Aeromonadales</taxon>
        <taxon>Aeromonadaceae</taxon>
        <taxon>Aeromonas</taxon>
    </lineage>
</organism>
<dbReference type="KEGG" id="avo:AMS64_07050"/>
<dbReference type="GeneID" id="60844801"/>
<evidence type="ECO:0000313" key="10">
    <source>
        <dbReference type="Proteomes" id="UP000241986"/>
    </source>
</evidence>
<evidence type="ECO:0000313" key="12">
    <source>
        <dbReference type="Proteomes" id="UP000281725"/>
    </source>
</evidence>
<dbReference type="Proteomes" id="UP000241986">
    <property type="component" value="Unassembled WGS sequence"/>
</dbReference>
<gene>
    <name evidence="8" type="ORF">AERO8C_20783</name>
    <name evidence="7" type="ORF">CF123_01105</name>
    <name evidence="5" type="ORF">D6R50_16245</name>
    <name evidence="4" type="ORF">DAA48_13545</name>
    <name evidence="6" type="ORF">E8Q35_04260</name>
    <name evidence="2" type="ORF">EFI48_06165</name>
    <name evidence="3" type="ORF">NS965_07720</name>
    <name evidence="1" type="ORF">WM43_18375</name>
</gene>
<reference evidence="1 9" key="1">
    <citation type="journal article" date="2016" name="J. Clin. Microbiol.">
        <title>Detection and Whole-Genome Sequencing of Carbapenemase-Producing Aeromonas hydrophila Isolates from Routine Perirectal Surveillance Culture.</title>
        <authorList>
            <person name="Hughes H.Y."/>
            <person name="Conlan S.P."/>
            <person name="Lau A.F."/>
            <person name="Dekker J.P."/>
            <person name="Michelin A.V."/>
            <person name="Youn J.H."/>
            <person name="Henderson D.K."/>
            <person name="Frank K.M."/>
            <person name="Segre J.A."/>
            <person name="Palmore T.N."/>
        </authorList>
    </citation>
    <scope>NUCLEOTIDE SEQUENCE [LARGE SCALE GENOMIC DNA]</scope>
    <source>
        <strain evidence="1 9">AVNIH1</strain>
    </source>
</reference>
<dbReference type="EMBL" id="SSUX01000002">
    <property type="protein sequence ID" value="THJ47121.1"/>
    <property type="molecule type" value="Genomic_DNA"/>
</dbReference>
<evidence type="ECO:0000313" key="14">
    <source>
        <dbReference type="Proteomes" id="UP000439123"/>
    </source>
</evidence>
<dbReference type="EMBL" id="CP014774">
    <property type="protein sequence ID" value="ANB54474.1"/>
    <property type="molecule type" value="Genomic_DNA"/>
</dbReference>
<evidence type="ECO:0000313" key="11">
    <source>
        <dbReference type="Proteomes" id="UP000267614"/>
    </source>
</evidence>
<dbReference type="EMBL" id="CABWLC010000012">
    <property type="protein sequence ID" value="VXA85942.1"/>
    <property type="molecule type" value="Genomic_DNA"/>
</dbReference>
<evidence type="ECO:0000313" key="1">
    <source>
        <dbReference type="EMBL" id="ANB54474.1"/>
    </source>
</evidence>
<evidence type="ECO:0000313" key="6">
    <source>
        <dbReference type="EMBL" id="THJ47121.1"/>
    </source>
</evidence>
<evidence type="ECO:0000313" key="9">
    <source>
        <dbReference type="Proteomes" id="UP000076809"/>
    </source>
</evidence>
<dbReference type="Proteomes" id="UP000796104">
    <property type="component" value="Unassembled WGS sequence"/>
</dbReference>
<reference evidence="8 14" key="8">
    <citation type="submission" date="2019-10" db="EMBL/GenBank/DDBJ databases">
        <authorList>
            <person name="Karimi E."/>
        </authorList>
    </citation>
    <scope>NUCLEOTIDE SEQUENCE [LARGE SCALE GENOMIC DNA]</scope>
    <source>
        <strain evidence="8">Aeromonas sp. 8C</strain>
    </source>
</reference>
<evidence type="ECO:0000313" key="8">
    <source>
        <dbReference type="EMBL" id="VXA85942.1"/>
    </source>
</evidence>
<evidence type="ECO:0000313" key="4">
    <source>
        <dbReference type="EMBL" id="PTH80646.1"/>
    </source>
</evidence>
<dbReference type="Proteomes" id="UP000267614">
    <property type="component" value="Chromosome"/>
</dbReference>
<reference evidence="6 13" key="7">
    <citation type="submission" date="2019-04" db="EMBL/GenBank/DDBJ databases">
        <title>Comparative genomics of Aeromonas veronii strains pathogenic to fish.</title>
        <authorList>
            <person name="Cascarano M.C."/>
            <person name="Smyrli M."/>
            <person name="Katharios P."/>
        </authorList>
    </citation>
    <scope>NUCLEOTIDE SEQUENCE [LARGE SCALE GENOMIC DNA]</scope>
    <source>
        <strain evidence="6 13">XU1</strain>
    </source>
</reference>
<evidence type="ECO:0000313" key="13">
    <source>
        <dbReference type="Proteomes" id="UP000309618"/>
    </source>
</evidence>